<evidence type="ECO:0008006" key="4">
    <source>
        <dbReference type="Google" id="ProtNLM"/>
    </source>
</evidence>
<dbReference type="PROSITE" id="PS51257">
    <property type="entry name" value="PROKAR_LIPOPROTEIN"/>
    <property type="match status" value="1"/>
</dbReference>
<sequence length="73" mass="7753">MTFKALSLLGAIALTTAACASTGGQSTYRQDMAKLEQDCTSRGGILQPTGALTGRPETEYACRITTPTRINRD</sequence>
<feature type="signal peptide" evidence="1">
    <location>
        <begin position="1"/>
        <end position="20"/>
    </location>
</feature>
<protein>
    <recommendedName>
        <fullName evidence="4">Lipoprotein</fullName>
    </recommendedName>
</protein>
<gene>
    <name evidence="2" type="ORF">GCM10009093_03010</name>
</gene>
<comment type="caution">
    <text evidence="2">The sequence shown here is derived from an EMBL/GenBank/DDBJ whole genome shotgun (WGS) entry which is preliminary data.</text>
</comment>
<dbReference type="EMBL" id="BAAAEJ010000003">
    <property type="protein sequence ID" value="GAA0379398.1"/>
    <property type="molecule type" value="Genomic_DNA"/>
</dbReference>
<evidence type="ECO:0000313" key="3">
    <source>
        <dbReference type="Proteomes" id="UP001500791"/>
    </source>
</evidence>
<evidence type="ECO:0000256" key="1">
    <source>
        <dbReference type="SAM" id="SignalP"/>
    </source>
</evidence>
<organism evidence="2 3">
    <name type="scientific">Brevundimonas terrae</name>
    <dbReference type="NCBI Taxonomy" id="363631"/>
    <lineage>
        <taxon>Bacteria</taxon>
        <taxon>Pseudomonadati</taxon>
        <taxon>Pseudomonadota</taxon>
        <taxon>Alphaproteobacteria</taxon>
        <taxon>Caulobacterales</taxon>
        <taxon>Caulobacteraceae</taxon>
        <taxon>Brevundimonas</taxon>
    </lineage>
</organism>
<name>A0ABN0Y1N9_9CAUL</name>
<keyword evidence="1" id="KW-0732">Signal</keyword>
<accession>A0ABN0Y1N9</accession>
<reference evidence="2 3" key="1">
    <citation type="journal article" date="2019" name="Int. J. Syst. Evol. Microbiol.">
        <title>The Global Catalogue of Microorganisms (GCM) 10K type strain sequencing project: providing services to taxonomists for standard genome sequencing and annotation.</title>
        <authorList>
            <consortium name="The Broad Institute Genomics Platform"/>
            <consortium name="The Broad Institute Genome Sequencing Center for Infectious Disease"/>
            <person name="Wu L."/>
            <person name="Ma J."/>
        </authorList>
    </citation>
    <scope>NUCLEOTIDE SEQUENCE [LARGE SCALE GENOMIC DNA]</scope>
    <source>
        <strain evidence="2 3">JCM 13476</strain>
    </source>
</reference>
<keyword evidence="3" id="KW-1185">Reference proteome</keyword>
<proteinExistence type="predicted"/>
<dbReference type="RefSeq" id="WP_167176116.1">
    <property type="nucleotide sequence ID" value="NZ_BAAAEJ010000003.1"/>
</dbReference>
<dbReference type="Proteomes" id="UP001500791">
    <property type="component" value="Unassembled WGS sequence"/>
</dbReference>
<evidence type="ECO:0000313" key="2">
    <source>
        <dbReference type="EMBL" id="GAA0379398.1"/>
    </source>
</evidence>
<feature type="chain" id="PRO_5046493597" description="Lipoprotein" evidence="1">
    <location>
        <begin position="21"/>
        <end position="73"/>
    </location>
</feature>